<dbReference type="AlphaFoldDB" id="A0A0E1VX79"/>
<sequence>MKLKTSLLALSIAMLGTTAAHAAAPTQDLIVKGSIDVPACTVVAADNGVYDYGKISPTLIKSGTATTPLAKMEKAWTVNCDAETYMSFKVTDNRSDSASSGDNTAFGLGKVNETGKLGYYSVTMQEAQVDGKKARVYATPNTSLGGTGVVADYQKLNKLPSYTHGWANAGSATQLAGKNFTANMVVEAVLAGTETMGGALKDAVDLDGSATLTFAFGL</sequence>
<accession>A0A0E1VX79</accession>
<protein>
    <recommendedName>
        <fullName evidence="3">Beta-fimbriae major subunit</fullName>
    </recommendedName>
</protein>
<dbReference type="Proteomes" id="UP000001812">
    <property type="component" value="Chromosome II"/>
</dbReference>
<evidence type="ECO:0000313" key="2">
    <source>
        <dbReference type="EMBL" id="EET05503.1"/>
    </source>
</evidence>
<feature type="chain" id="PRO_5002388050" description="Beta-fimbriae major subunit" evidence="1">
    <location>
        <begin position="23"/>
        <end position="218"/>
    </location>
</feature>
<feature type="signal peptide" evidence="1">
    <location>
        <begin position="1"/>
        <end position="22"/>
    </location>
</feature>
<dbReference type="InterPro" id="IPR010546">
    <property type="entry name" value="DUF1120"/>
</dbReference>
<dbReference type="GeneID" id="93062202"/>
<dbReference type="HOGENOM" id="CLU_093407_2_0_4"/>
<dbReference type="Pfam" id="PF06551">
    <property type="entry name" value="DUF1120"/>
    <property type="match status" value="1"/>
</dbReference>
<reference evidence="2" key="1">
    <citation type="submission" date="2009-05" db="EMBL/GenBank/DDBJ databases">
        <authorList>
            <person name="Harkins D.M."/>
            <person name="DeShazer D."/>
            <person name="Woods D.E."/>
            <person name="Brinkac L.M."/>
            <person name="Brown K.A."/>
            <person name="Hung G.C."/>
            <person name="Tuanyok A."/>
            <person name="Zhang B."/>
            <person name="Nierman W.C."/>
        </authorList>
    </citation>
    <scope>NUCLEOTIDE SEQUENCE [LARGE SCALE GENOMIC DNA]</scope>
    <source>
        <strain evidence="2">1710a</strain>
    </source>
</reference>
<dbReference type="EMBL" id="CM000833">
    <property type="protein sequence ID" value="EET05503.1"/>
    <property type="molecule type" value="Genomic_DNA"/>
</dbReference>
<proteinExistence type="predicted"/>
<evidence type="ECO:0000256" key="1">
    <source>
        <dbReference type="SAM" id="SignalP"/>
    </source>
</evidence>
<gene>
    <name evidence="2" type="ORF">BURPS1710A_A2658</name>
</gene>
<organism evidence="2">
    <name type="scientific">Burkholderia pseudomallei 1710a</name>
    <dbReference type="NCBI Taxonomy" id="320371"/>
    <lineage>
        <taxon>Bacteria</taxon>
        <taxon>Pseudomonadati</taxon>
        <taxon>Pseudomonadota</taxon>
        <taxon>Betaproteobacteria</taxon>
        <taxon>Burkholderiales</taxon>
        <taxon>Burkholderiaceae</taxon>
        <taxon>Burkholderia</taxon>
        <taxon>pseudomallei group</taxon>
    </lineage>
</organism>
<keyword evidence="1" id="KW-0732">Signal</keyword>
<evidence type="ECO:0008006" key="3">
    <source>
        <dbReference type="Google" id="ProtNLM"/>
    </source>
</evidence>
<dbReference type="RefSeq" id="WP_004529667.1">
    <property type="nucleotide sequence ID" value="NZ_CM000833.1"/>
</dbReference>
<name>A0A0E1VX79_BURPE</name>